<dbReference type="GeneID" id="30983917"/>
<dbReference type="Proteomes" id="UP000094285">
    <property type="component" value="Unassembled WGS sequence"/>
</dbReference>
<dbReference type="EC" id="2.1.1.22" evidence="2"/>
<keyword evidence="4" id="KW-0808">Transferase</keyword>
<keyword evidence="7" id="KW-1185">Reference proteome</keyword>
<keyword evidence="5" id="KW-0949">S-adenosyl-L-methionine</keyword>
<evidence type="ECO:0000313" key="7">
    <source>
        <dbReference type="Proteomes" id="UP000094285"/>
    </source>
</evidence>
<accession>A0A1E4SL93</accession>
<evidence type="ECO:0000256" key="4">
    <source>
        <dbReference type="ARBA" id="ARBA00022679"/>
    </source>
</evidence>
<sequence length="399" mass="46344">MSQDIEEYKALTSTLLAFYNFHKWEFEQLIKTRTIKYNSLTAEERELIPWYLQHIEDLKQCIGINQEFTQNLAIAISKDWGVSPDPSGWEPATTNEYDKVRSTLLQFAREWSSDGVPEITVSHFKIIEELEQIYPNLEERQNVKILNPGCGLGRLVLELVKKGFWCQGNEFSYHMLLASNFILNHCTFAHNYSIFPYLHKASHLVKRLNQIRPVTIPDCSPTEIHELSTKNPTIPYQELMSMTAGSFVDLYGPENLTELDTYSKDPIANDFRTTNENNFDVLVTTFFLDTASNIIDYLKTFHYCLKPGGTWINFGPLLWHFEDDQNMLYIQRRDGDTYQKVPSIMTGLELSRDDLIALIEKMGFDFEKRESGIETSYSGDIKALGSFVYKCEYWVCKKR</sequence>
<evidence type="ECO:0000256" key="5">
    <source>
        <dbReference type="ARBA" id="ARBA00022691"/>
    </source>
</evidence>
<dbReference type="InterPro" id="IPR012901">
    <property type="entry name" value="CARME"/>
</dbReference>
<evidence type="ECO:0000313" key="6">
    <source>
        <dbReference type="EMBL" id="ODV80273.1"/>
    </source>
</evidence>
<keyword evidence="3" id="KW-0489">Methyltransferase</keyword>
<dbReference type="AlphaFoldDB" id="A0A1E4SL93"/>
<protein>
    <recommendedName>
        <fullName evidence="2">carnosine N-methyltransferase</fullName>
        <ecNumber evidence="2">2.1.1.22</ecNumber>
    </recommendedName>
</protein>
<comment type="similarity">
    <text evidence="1">Belongs to the carnosine N-methyltransferase family.</text>
</comment>
<dbReference type="SMART" id="SM01296">
    <property type="entry name" value="N2227"/>
    <property type="match status" value="1"/>
</dbReference>
<proteinExistence type="inferred from homology"/>
<evidence type="ECO:0000256" key="2">
    <source>
        <dbReference type="ARBA" id="ARBA00012003"/>
    </source>
</evidence>
<dbReference type="EMBL" id="KV453911">
    <property type="protein sequence ID" value="ODV80273.1"/>
    <property type="molecule type" value="Genomic_DNA"/>
</dbReference>
<gene>
    <name evidence="6" type="ORF">CANTADRAFT_49982</name>
</gene>
<dbReference type="OrthoDB" id="978at2759"/>
<dbReference type="Pfam" id="PF07942">
    <property type="entry name" value="CARME"/>
    <property type="match status" value="1"/>
</dbReference>
<dbReference type="PANTHER" id="PTHR12303">
    <property type="entry name" value="CARNOSINE N-METHYLTRANSFERASE"/>
    <property type="match status" value="1"/>
</dbReference>
<dbReference type="PANTHER" id="PTHR12303:SF6">
    <property type="entry name" value="CARNOSINE N-METHYLTRANSFERASE"/>
    <property type="match status" value="1"/>
</dbReference>
<dbReference type="GO" id="GO:0032259">
    <property type="term" value="P:methylation"/>
    <property type="evidence" value="ECO:0007669"/>
    <property type="project" value="UniProtKB-KW"/>
</dbReference>
<name>A0A1E4SL93_9ASCO</name>
<dbReference type="GO" id="GO:0035498">
    <property type="term" value="P:carnosine metabolic process"/>
    <property type="evidence" value="ECO:0007669"/>
    <property type="project" value="EnsemblFungi"/>
</dbReference>
<reference evidence="7" key="1">
    <citation type="submission" date="2016-05" db="EMBL/GenBank/DDBJ databases">
        <title>Comparative genomics of biotechnologically important yeasts.</title>
        <authorList>
            <consortium name="DOE Joint Genome Institute"/>
            <person name="Riley R."/>
            <person name="Haridas S."/>
            <person name="Wolfe K.H."/>
            <person name="Lopes M.R."/>
            <person name="Hittinger C.T."/>
            <person name="Goker M."/>
            <person name="Salamov A."/>
            <person name="Wisecaver J."/>
            <person name="Long T.M."/>
            <person name="Aerts A.L."/>
            <person name="Barry K."/>
            <person name="Choi C."/>
            <person name="Clum A."/>
            <person name="Coughlan A.Y."/>
            <person name="Deshpande S."/>
            <person name="Douglass A.P."/>
            <person name="Hanson S.J."/>
            <person name="Klenk H.-P."/>
            <person name="Labutti K."/>
            <person name="Lapidus A."/>
            <person name="Lindquist E."/>
            <person name="Lipzen A."/>
            <person name="Meier-Kolthoff J.P."/>
            <person name="Ohm R.A."/>
            <person name="Otillar R.P."/>
            <person name="Pangilinan J."/>
            <person name="Peng Y."/>
            <person name="Rokas A."/>
            <person name="Rosa C.A."/>
            <person name="Scheuner C."/>
            <person name="Sibirny A.A."/>
            <person name="Slot J.C."/>
            <person name="Stielow J.B."/>
            <person name="Sun H."/>
            <person name="Kurtzman C.P."/>
            <person name="Blackwell M."/>
            <person name="Grigoriev I.V."/>
            <person name="Jeffries T.W."/>
        </authorList>
    </citation>
    <scope>NUCLEOTIDE SEQUENCE [LARGE SCALE GENOMIC DNA]</scope>
    <source>
        <strain evidence="7">NRRL Y-17324</strain>
    </source>
</reference>
<dbReference type="Gene3D" id="3.40.50.150">
    <property type="entry name" value="Vaccinia Virus protein VP39"/>
    <property type="match status" value="1"/>
</dbReference>
<dbReference type="SUPFAM" id="SSF53335">
    <property type="entry name" value="S-adenosyl-L-methionine-dependent methyltransferases"/>
    <property type="match status" value="1"/>
</dbReference>
<dbReference type="GO" id="GO:0030735">
    <property type="term" value="F:carnosine N-methyltransferase activity"/>
    <property type="evidence" value="ECO:0007669"/>
    <property type="project" value="UniProtKB-EC"/>
</dbReference>
<dbReference type="RefSeq" id="XP_020065395.1">
    <property type="nucleotide sequence ID" value="XM_020209781.1"/>
</dbReference>
<evidence type="ECO:0000256" key="3">
    <source>
        <dbReference type="ARBA" id="ARBA00022603"/>
    </source>
</evidence>
<dbReference type="InterPro" id="IPR029063">
    <property type="entry name" value="SAM-dependent_MTases_sf"/>
</dbReference>
<organism evidence="6 7">
    <name type="scientific">Suhomyces tanzawaensis NRRL Y-17324</name>
    <dbReference type="NCBI Taxonomy" id="984487"/>
    <lineage>
        <taxon>Eukaryota</taxon>
        <taxon>Fungi</taxon>
        <taxon>Dikarya</taxon>
        <taxon>Ascomycota</taxon>
        <taxon>Saccharomycotina</taxon>
        <taxon>Pichiomycetes</taxon>
        <taxon>Debaryomycetaceae</taxon>
        <taxon>Suhomyces</taxon>
    </lineage>
</organism>
<evidence type="ECO:0000256" key="1">
    <source>
        <dbReference type="ARBA" id="ARBA00010086"/>
    </source>
</evidence>
<dbReference type="STRING" id="984487.A0A1E4SL93"/>